<evidence type="ECO:0000313" key="5">
    <source>
        <dbReference type="Proteomes" id="UP001296873"/>
    </source>
</evidence>
<dbReference type="PROSITE" id="PS51724">
    <property type="entry name" value="SPOR"/>
    <property type="match status" value="1"/>
</dbReference>
<organism evidence="4 5">
    <name type="scientific">Rhodovibrio sodomensis</name>
    <dbReference type="NCBI Taxonomy" id="1088"/>
    <lineage>
        <taxon>Bacteria</taxon>
        <taxon>Pseudomonadati</taxon>
        <taxon>Pseudomonadota</taxon>
        <taxon>Alphaproteobacteria</taxon>
        <taxon>Rhodospirillales</taxon>
        <taxon>Rhodovibrionaceae</taxon>
        <taxon>Rhodovibrio</taxon>
    </lineage>
</organism>
<keyword evidence="2" id="KW-0812">Transmembrane</keyword>
<dbReference type="InterPro" id="IPR007730">
    <property type="entry name" value="SPOR-like_dom"/>
</dbReference>
<dbReference type="SUPFAM" id="SSF110997">
    <property type="entry name" value="Sporulation related repeat"/>
    <property type="match status" value="1"/>
</dbReference>
<feature type="compositionally biased region" description="Low complexity" evidence="1">
    <location>
        <begin position="200"/>
        <end position="230"/>
    </location>
</feature>
<gene>
    <name evidence="4" type="ORF">CKO28_10175</name>
</gene>
<sequence length="368" mass="38488">MQPERCVHLSTSCPIFNDLDLTAGQGVELAHDRHHVVRLHGRTPGIRYAAVRLRGPCVALSTDPNATRPCGRSHHLPPRGDLSYTRGVDVQERERRPMPAQDSTDPRSRGGSQPGSGRGPGSPRQGYGLLAAAWLLLLAGAALVGWYVQTAGPGVRPVRTAVLHTGDLPHPPAPAATAGRSGEIDPRVRQLAARLLATGPAQPSAPADAARAPSASDPPAAPAAPVTQAANGGETGSVDTAPDEATADVPPVQLAARTDGPGSQAAAANPMPPPVPRSVVSPTLNGAGQGDAARYSVQVGAFRLRENAVERAARLSQAGYDVRIVHAFATRSRLYMIRLGQFDARPAAMAYARQLARDVGVETWPVRN</sequence>
<comment type="caution">
    <text evidence="4">The sequence shown here is derived from an EMBL/GenBank/DDBJ whole genome shotgun (WGS) entry which is preliminary data.</text>
</comment>
<dbReference type="Pfam" id="PF05036">
    <property type="entry name" value="SPOR"/>
    <property type="match status" value="1"/>
</dbReference>
<name>A0ABS1DD70_9PROT</name>
<dbReference type="EMBL" id="NRRL01000022">
    <property type="protein sequence ID" value="MBK1668401.1"/>
    <property type="molecule type" value="Genomic_DNA"/>
</dbReference>
<keyword evidence="5" id="KW-1185">Reference proteome</keyword>
<proteinExistence type="predicted"/>
<evidence type="ECO:0000313" key="4">
    <source>
        <dbReference type="EMBL" id="MBK1668401.1"/>
    </source>
</evidence>
<feature type="region of interest" description="Disordered" evidence="1">
    <location>
        <begin position="63"/>
        <end position="124"/>
    </location>
</feature>
<dbReference type="Gene3D" id="3.30.70.1070">
    <property type="entry name" value="Sporulation related repeat"/>
    <property type="match status" value="1"/>
</dbReference>
<evidence type="ECO:0000256" key="2">
    <source>
        <dbReference type="SAM" id="Phobius"/>
    </source>
</evidence>
<feature type="transmembrane region" description="Helical" evidence="2">
    <location>
        <begin position="127"/>
        <end position="148"/>
    </location>
</feature>
<dbReference type="InterPro" id="IPR036680">
    <property type="entry name" value="SPOR-like_sf"/>
</dbReference>
<evidence type="ECO:0000256" key="1">
    <source>
        <dbReference type="SAM" id="MobiDB-lite"/>
    </source>
</evidence>
<dbReference type="Proteomes" id="UP001296873">
    <property type="component" value="Unassembled WGS sequence"/>
</dbReference>
<feature type="region of interest" description="Disordered" evidence="1">
    <location>
        <begin position="199"/>
        <end position="287"/>
    </location>
</feature>
<feature type="domain" description="SPOR" evidence="3">
    <location>
        <begin position="289"/>
        <end position="368"/>
    </location>
</feature>
<keyword evidence="2" id="KW-0472">Membrane</keyword>
<accession>A0ABS1DD70</accession>
<reference evidence="4 5" key="1">
    <citation type="journal article" date="2020" name="Microorganisms">
        <title>Osmotic Adaptation and Compatible Solute Biosynthesis of Phototrophic Bacteria as Revealed from Genome Analyses.</title>
        <authorList>
            <person name="Imhoff J.F."/>
            <person name="Rahn T."/>
            <person name="Kunzel S."/>
            <person name="Keller A."/>
            <person name="Neulinger S.C."/>
        </authorList>
    </citation>
    <scope>NUCLEOTIDE SEQUENCE [LARGE SCALE GENOMIC DNA]</scope>
    <source>
        <strain evidence="4 5">DSM 9895</strain>
    </source>
</reference>
<protein>
    <recommendedName>
        <fullName evidence="3">SPOR domain-containing protein</fullName>
    </recommendedName>
</protein>
<keyword evidence="2" id="KW-1133">Transmembrane helix</keyword>
<evidence type="ECO:0000259" key="3">
    <source>
        <dbReference type="PROSITE" id="PS51724"/>
    </source>
</evidence>